<reference evidence="2 3" key="1">
    <citation type="submission" date="2016-02" db="EMBL/GenBank/DDBJ databases">
        <title>Band-tailed pigeon sequencing and assembly.</title>
        <authorList>
            <person name="Soares A.E."/>
            <person name="Novak B.J."/>
            <person name="Rice E.S."/>
            <person name="O'Connell B."/>
            <person name="Chang D."/>
            <person name="Weber S."/>
            <person name="Shapiro B."/>
        </authorList>
    </citation>
    <scope>NUCLEOTIDE SEQUENCE [LARGE SCALE GENOMIC DNA]</scope>
    <source>
        <strain evidence="2">BTP2013</strain>
        <tissue evidence="2">Blood</tissue>
    </source>
</reference>
<keyword evidence="3" id="KW-1185">Reference proteome</keyword>
<evidence type="ECO:0000313" key="2">
    <source>
        <dbReference type="EMBL" id="OPJ89318.1"/>
    </source>
</evidence>
<name>A0A1V4KYC5_PATFA</name>
<sequence>MPRGGWKDGAAGTLALSIAVPSASSRRRSSPFKNELCAWALPPPRSSGKAPAPRRPRTTSPARPGPGWLSTVAEQSDSPVKSPERHHAARRDGAEAFRAFHKGLAEERRRKTLFCFPRRAHSRLLSPLYNTELLLGNTPFSLKAEALTKTNPFISGPHAPLLEISTKTPARPRTARPAGPQRRWTRAAALTSLLLISNPAQLTRILAALVTTSQALKSIASP</sequence>
<feature type="compositionally biased region" description="Low complexity" evidence="1">
    <location>
        <begin position="58"/>
        <end position="67"/>
    </location>
</feature>
<dbReference type="EMBL" id="LSYS01001150">
    <property type="protein sequence ID" value="OPJ89318.1"/>
    <property type="molecule type" value="Genomic_DNA"/>
</dbReference>
<evidence type="ECO:0000256" key="1">
    <source>
        <dbReference type="SAM" id="MobiDB-lite"/>
    </source>
</evidence>
<accession>A0A1V4KYC5</accession>
<gene>
    <name evidence="2" type="ORF">AV530_003570</name>
</gene>
<protein>
    <submittedName>
        <fullName evidence="2">Uncharacterized protein</fullName>
    </submittedName>
</protein>
<feature type="compositionally biased region" description="Basic and acidic residues" evidence="1">
    <location>
        <begin position="82"/>
        <end position="91"/>
    </location>
</feature>
<dbReference type="Proteomes" id="UP000190648">
    <property type="component" value="Unassembled WGS sequence"/>
</dbReference>
<organism evidence="2 3">
    <name type="scientific">Patagioenas fasciata monilis</name>
    <dbReference type="NCBI Taxonomy" id="372326"/>
    <lineage>
        <taxon>Eukaryota</taxon>
        <taxon>Metazoa</taxon>
        <taxon>Chordata</taxon>
        <taxon>Craniata</taxon>
        <taxon>Vertebrata</taxon>
        <taxon>Euteleostomi</taxon>
        <taxon>Archelosauria</taxon>
        <taxon>Archosauria</taxon>
        <taxon>Dinosauria</taxon>
        <taxon>Saurischia</taxon>
        <taxon>Theropoda</taxon>
        <taxon>Coelurosauria</taxon>
        <taxon>Aves</taxon>
        <taxon>Neognathae</taxon>
        <taxon>Neoaves</taxon>
        <taxon>Columbimorphae</taxon>
        <taxon>Columbiformes</taxon>
        <taxon>Columbidae</taxon>
        <taxon>Patagioenas</taxon>
    </lineage>
</organism>
<proteinExistence type="predicted"/>
<feature type="region of interest" description="Disordered" evidence="1">
    <location>
        <begin position="38"/>
        <end position="91"/>
    </location>
</feature>
<comment type="caution">
    <text evidence="2">The sequence shown here is derived from an EMBL/GenBank/DDBJ whole genome shotgun (WGS) entry which is preliminary data.</text>
</comment>
<evidence type="ECO:0000313" key="3">
    <source>
        <dbReference type="Proteomes" id="UP000190648"/>
    </source>
</evidence>
<dbReference type="AlphaFoldDB" id="A0A1V4KYC5"/>